<keyword evidence="1" id="KW-0472">Membrane</keyword>
<dbReference type="EMBL" id="RJKE01000001">
    <property type="protein sequence ID" value="ROO86041.1"/>
    <property type="molecule type" value="Genomic_DNA"/>
</dbReference>
<evidence type="ECO:0000313" key="3">
    <source>
        <dbReference type="Proteomes" id="UP000272400"/>
    </source>
</evidence>
<evidence type="ECO:0000313" key="2">
    <source>
        <dbReference type="EMBL" id="ROO86041.1"/>
    </source>
</evidence>
<evidence type="ECO:0000256" key="1">
    <source>
        <dbReference type="SAM" id="Phobius"/>
    </source>
</evidence>
<dbReference type="AlphaFoldDB" id="A0A3N1CXP2"/>
<keyword evidence="1" id="KW-1133">Transmembrane helix</keyword>
<dbReference type="OrthoDB" id="9874059at2"/>
<accession>A0A3N1CXP2</accession>
<feature type="transmembrane region" description="Helical" evidence="1">
    <location>
        <begin position="30"/>
        <end position="48"/>
    </location>
</feature>
<organism evidence="2 3">
    <name type="scientific">Actinocorallia herbida</name>
    <dbReference type="NCBI Taxonomy" id="58109"/>
    <lineage>
        <taxon>Bacteria</taxon>
        <taxon>Bacillati</taxon>
        <taxon>Actinomycetota</taxon>
        <taxon>Actinomycetes</taxon>
        <taxon>Streptosporangiales</taxon>
        <taxon>Thermomonosporaceae</taxon>
        <taxon>Actinocorallia</taxon>
    </lineage>
</organism>
<proteinExistence type="predicted"/>
<reference evidence="2 3" key="1">
    <citation type="submission" date="2018-11" db="EMBL/GenBank/DDBJ databases">
        <title>Sequencing the genomes of 1000 actinobacteria strains.</title>
        <authorList>
            <person name="Klenk H.-P."/>
        </authorList>
    </citation>
    <scope>NUCLEOTIDE SEQUENCE [LARGE SCALE GENOMIC DNA]</scope>
    <source>
        <strain evidence="2 3">DSM 44254</strain>
    </source>
</reference>
<protein>
    <submittedName>
        <fullName evidence="2">Uncharacterized protein</fullName>
    </submittedName>
</protein>
<sequence>MKTIAILAGCLVLVLLSSAAFDGLPDPVEAVVFCALALIFILWLLHGLRRALMRTLDARFAILSAASLLVTAAIVTVADQGVLLDLRFFLSRGALERVAEESVVVPGCESVDLEKAPVTRAGLFEIRCAEHADGVTDLYLLSADGANIWLLTRTDPGSGRRDDRFGINARYSLTDRWTIGAIGSVVGPFILPSALS</sequence>
<dbReference type="RefSeq" id="WP_123665481.1">
    <property type="nucleotide sequence ID" value="NZ_RJKE01000001.1"/>
</dbReference>
<dbReference type="Proteomes" id="UP000272400">
    <property type="component" value="Unassembled WGS sequence"/>
</dbReference>
<gene>
    <name evidence="2" type="ORF">EDD29_3602</name>
</gene>
<keyword evidence="1" id="KW-0812">Transmembrane</keyword>
<comment type="caution">
    <text evidence="2">The sequence shown here is derived from an EMBL/GenBank/DDBJ whole genome shotgun (WGS) entry which is preliminary data.</text>
</comment>
<name>A0A3N1CXP2_9ACTN</name>
<keyword evidence="3" id="KW-1185">Reference proteome</keyword>
<feature type="transmembrane region" description="Helical" evidence="1">
    <location>
        <begin position="60"/>
        <end position="78"/>
    </location>
</feature>